<feature type="transmembrane region" description="Helical" evidence="1">
    <location>
        <begin position="12"/>
        <end position="31"/>
    </location>
</feature>
<keyword evidence="1" id="KW-0472">Membrane</keyword>
<keyword evidence="1" id="KW-1133">Transmembrane helix</keyword>
<accession>A0A7X9P2H1</accession>
<keyword evidence="3" id="KW-1185">Reference proteome</keyword>
<dbReference type="Proteomes" id="UP000576082">
    <property type="component" value="Unassembled WGS sequence"/>
</dbReference>
<name>A0A7X9P2H1_9BACT</name>
<proteinExistence type="predicted"/>
<feature type="transmembrane region" description="Helical" evidence="1">
    <location>
        <begin position="43"/>
        <end position="61"/>
    </location>
</feature>
<dbReference type="EMBL" id="JABANE010000017">
    <property type="protein sequence ID" value="NME67963.1"/>
    <property type="molecule type" value="Genomic_DNA"/>
</dbReference>
<reference evidence="2 3" key="1">
    <citation type="submission" date="2020-04" db="EMBL/GenBank/DDBJ databases">
        <title>Flammeovirga sp. SR4, a novel species isolated from seawater.</title>
        <authorList>
            <person name="Wang X."/>
        </authorList>
    </citation>
    <scope>NUCLEOTIDE SEQUENCE [LARGE SCALE GENOMIC DNA]</scope>
    <source>
        <strain evidence="2 3">ATCC 23126</strain>
    </source>
</reference>
<dbReference type="AlphaFoldDB" id="A0A7X9P2H1"/>
<evidence type="ECO:0000313" key="2">
    <source>
        <dbReference type="EMBL" id="NME67963.1"/>
    </source>
</evidence>
<sequence length="137" mass="16027">MKTIKIYNIPSYIEKIILGFSFLVVALGSFSDNFGISELLENILIIVGFGLLLLYQSRVWWFKDYVEWNKKQIYLKLGTGKGIKLKFSYLHSCVLQKEFLLLKLKNGETISISIKEYDRKQVQELQLLLMENIIDKL</sequence>
<protein>
    <submittedName>
        <fullName evidence="2">Uncharacterized protein</fullName>
    </submittedName>
</protein>
<comment type="caution">
    <text evidence="2">The sequence shown here is derived from an EMBL/GenBank/DDBJ whole genome shotgun (WGS) entry which is preliminary data.</text>
</comment>
<evidence type="ECO:0000256" key="1">
    <source>
        <dbReference type="SAM" id="Phobius"/>
    </source>
</evidence>
<evidence type="ECO:0000313" key="3">
    <source>
        <dbReference type="Proteomes" id="UP000576082"/>
    </source>
</evidence>
<organism evidence="2 3">
    <name type="scientific">Flammeovirga aprica JL-4</name>
    <dbReference type="NCBI Taxonomy" id="694437"/>
    <lineage>
        <taxon>Bacteria</taxon>
        <taxon>Pseudomonadati</taxon>
        <taxon>Bacteroidota</taxon>
        <taxon>Cytophagia</taxon>
        <taxon>Cytophagales</taxon>
        <taxon>Flammeovirgaceae</taxon>
        <taxon>Flammeovirga</taxon>
    </lineage>
</organism>
<gene>
    <name evidence="2" type="ORF">HHU12_08335</name>
</gene>
<keyword evidence="1" id="KW-0812">Transmembrane</keyword>
<dbReference type="RefSeq" id="WP_169656279.1">
    <property type="nucleotide sequence ID" value="NZ_JABANE010000017.1"/>
</dbReference>